<dbReference type="InParanoid" id="A0A5J5F9L0"/>
<evidence type="ECO:0000313" key="3">
    <source>
        <dbReference type="Proteomes" id="UP000326924"/>
    </source>
</evidence>
<name>A0A5J5F9L0_9PEZI</name>
<protein>
    <submittedName>
        <fullName evidence="2">Uncharacterized protein</fullName>
    </submittedName>
</protein>
<evidence type="ECO:0000256" key="1">
    <source>
        <dbReference type="SAM" id="MobiDB-lite"/>
    </source>
</evidence>
<dbReference type="EMBL" id="VXIS01000012">
    <property type="protein sequence ID" value="KAA8913788.1"/>
    <property type="molecule type" value="Genomic_DNA"/>
</dbReference>
<feature type="region of interest" description="Disordered" evidence="1">
    <location>
        <begin position="1"/>
        <end position="109"/>
    </location>
</feature>
<feature type="compositionally biased region" description="Polar residues" evidence="1">
    <location>
        <begin position="11"/>
        <end position="28"/>
    </location>
</feature>
<sequence>MTFSKYAPNPQCLSQLPRNSYPTPQQEEPTAMSRASKRTLHLRRAGAISGARKRRRLNDGESLGESLGDRGSLGGNCESLGDAEPEVHQIPAAGREALEEELGEQESAR</sequence>
<evidence type="ECO:0000313" key="2">
    <source>
        <dbReference type="EMBL" id="KAA8913788.1"/>
    </source>
</evidence>
<accession>A0A5J5F9L0</accession>
<gene>
    <name evidence="2" type="ORF">FN846DRAFT_886422</name>
</gene>
<dbReference type="Proteomes" id="UP000326924">
    <property type="component" value="Unassembled WGS sequence"/>
</dbReference>
<organism evidence="2 3">
    <name type="scientific">Sphaerosporella brunnea</name>
    <dbReference type="NCBI Taxonomy" id="1250544"/>
    <lineage>
        <taxon>Eukaryota</taxon>
        <taxon>Fungi</taxon>
        <taxon>Dikarya</taxon>
        <taxon>Ascomycota</taxon>
        <taxon>Pezizomycotina</taxon>
        <taxon>Pezizomycetes</taxon>
        <taxon>Pezizales</taxon>
        <taxon>Pyronemataceae</taxon>
        <taxon>Sphaerosporella</taxon>
    </lineage>
</organism>
<feature type="compositionally biased region" description="Acidic residues" evidence="1">
    <location>
        <begin position="98"/>
        <end position="109"/>
    </location>
</feature>
<feature type="compositionally biased region" description="Basic residues" evidence="1">
    <location>
        <begin position="35"/>
        <end position="44"/>
    </location>
</feature>
<proteinExistence type="predicted"/>
<keyword evidence="3" id="KW-1185">Reference proteome</keyword>
<reference evidence="2 3" key="1">
    <citation type="submission" date="2019-09" db="EMBL/GenBank/DDBJ databases">
        <title>Draft genome of the ectomycorrhizal ascomycete Sphaerosporella brunnea.</title>
        <authorList>
            <consortium name="DOE Joint Genome Institute"/>
            <person name="Benucci G.M."/>
            <person name="Marozzi G."/>
            <person name="Antonielli L."/>
            <person name="Sanchez S."/>
            <person name="Marco P."/>
            <person name="Wang X."/>
            <person name="Falini L.B."/>
            <person name="Barry K."/>
            <person name="Haridas S."/>
            <person name="Lipzen A."/>
            <person name="Labutti K."/>
            <person name="Grigoriev I.V."/>
            <person name="Murat C."/>
            <person name="Martin F."/>
            <person name="Albertini E."/>
            <person name="Donnini D."/>
            <person name="Bonito G."/>
        </authorList>
    </citation>
    <scope>NUCLEOTIDE SEQUENCE [LARGE SCALE GENOMIC DNA]</scope>
    <source>
        <strain evidence="2 3">Sb_GMNB300</strain>
    </source>
</reference>
<dbReference type="AlphaFoldDB" id="A0A5J5F9L0"/>
<comment type="caution">
    <text evidence="2">The sequence shown here is derived from an EMBL/GenBank/DDBJ whole genome shotgun (WGS) entry which is preliminary data.</text>
</comment>